<accession>A0A5J4KF12</accession>
<gene>
    <name evidence="2" type="ORF">KDW_20900</name>
</gene>
<dbReference type="AlphaFoldDB" id="A0A5J4KF12"/>
<keyword evidence="1" id="KW-0812">Transmembrane</keyword>
<dbReference type="RefSeq" id="WP_151755873.1">
    <property type="nucleotide sequence ID" value="NZ_BKZW01000001.1"/>
</dbReference>
<organism evidence="2 3">
    <name type="scientific">Dictyobacter vulcani</name>
    <dbReference type="NCBI Taxonomy" id="2607529"/>
    <lineage>
        <taxon>Bacteria</taxon>
        <taxon>Bacillati</taxon>
        <taxon>Chloroflexota</taxon>
        <taxon>Ktedonobacteria</taxon>
        <taxon>Ktedonobacterales</taxon>
        <taxon>Dictyobacteraceae</taxon>
        <taxon>Dictyobacter</taxon>
    </lineage>
</organism>
<feature type="transmembrane region" description="Helical" evidence="1">
    <location>
        <begin position="286"/>
        <end position="307"/>
    </location>
</feature>
<keyword evidence="1" id="KW-0472">Membrane</keyword>
<protein>
    <submittedName>
        <fullName evidence="2">Uncharacterized protein</fullName>
    </submittedName>
</protein>
<reference evidence="2 3" key="1">
    <citation type="submission" date="2019-10" db="EMBL/GenBank/DDBJ databases">
        <title>Dictyobacter vulcani sp. nov., within the class Ktedonobacteria, isolated from soil of volcanic Mt. Zao.</title>
        <authorList>
            <person name="Zheng Y."/>
            <person name="Wang C.M."/>
            <person name="Sakai Y."/>
            <person name="Abe K."/>
            <person name="Yokota A."/>
            <person name="Yabe S."/>
        </authorList>
    </citation>
    <scope>NUCLEOTIDE SEQUENCE [LARGE SCALE GENOMIC DNA]</scope>
    <source>
        <strain evidence="2 3">W12</strain>
    </source>
</reference>
<feature type="transmembrane region" description="Helical" evidence="1">
    <location>
        <begin position="54"/>
        <end position="74"/>
    </location>
</feature>
<feature type="transmembrane region" description="Helical" evidence="1">
    <location>
        <begin position="21"/>
        <end position="42"/>
    </location>
</feature>
<evidence type="ECO:0000313" key="3">
    <source>
        <dbReference type="Proteomes" id="UP000326912"/>
    </source>
</evidence>
<dbReference type="EMBL" id="BKZW01000001">
    <property type="protein sequence ID" value="GER87928.1"/>
    <property type="molecule type" value="Genomic_DNA"/>
</dbReference>
<dbReference type="Proteomes" id="UP000326912">
    <property type="component" value="Unassembled WGS sequence"/>
</dbReference>
<feature type="transmembrane region" description="Helical" evidence="1">
    <location>
        <begin position="94"/>
        <end position="112"/>
    </location>
</feature>
<keyword evidence="3" id="KW-1185">Reference proteome</keyword>
<evidence type="ECO:0000313" key="2">
    <source>
        <dbReference type="EMBL" id="GER87928.1"/>
    </source>
</evidence>
<keyword evidence="1" id="KW-1133">Transmembrane helix</keyword>
<comment type="caution">
    <text evidence="2">The sequence shown here is derived from an EMBL/GenBank/DDBJ whole genome shotgun (WGS) entry which is preliminary data.</text>
</comment>
<feature type="transmembrane region" description="Helical" evidence="1">
    <location>
        <begin position="118"/>
        <end position="136"/>
    </location>
</feature>
<evidence type="ECO:0000256" key="1">
    <source>
        <dbReference type="SAM" id="Phobius"/>
    </source>
</evidence>
<name>A0A5J4KF12_9CHLR</name>
<proteinExistence type="predicted"/>
<sequence>MNKLSDKKGYPWFFLDAMPSWINTWTVTICIILVCALSLFVYSRFSTDLSPDSLAGYSYAIIGSTFMLLATFLYTRTRKSHRRKIGQLNASLNWHICFGIVAMFILFLHSFGNFNPRSGTYALYGMIGLVLSGFIGRQIDRFVPRQITQEVKKALTEQGDDRIELISRNVQDIVSYNTQNLSAFPANAPAPTKATRPLPNTVAASNPISIRGTSLPGSWDIAYISLEETPQEISRYSQQYRFVPDKKSALATPGALMPGYNQQIEQLQNVQHALQREQFYRALIRYWRVFHILLVLLTFGLTIWHLVYAGQLLIPTFFRH</sequence>